<proteinExistence type="predicted"/>
<dbReference type="AlphaFoldDB" id="A0A4R4XTR7"/>
<organism evidence="1 2">
    <name type="scientific">Nonomuraea terrae</name>
    <dbReference type="NCBI Taxonomy" id="2530383"/>
    <lineage>
        <taxon>Bacteria</taxon>
        <taxon>Bacillati</taxon>
        <taxon>Actinomycetota</taxon>
        <taxon>Actinomycetes</taxon>
        <taxon>Streptosporangiales</taxon>
        <taxon>Streptosporangiaceae</taxon>
        <taxon>Nonomuraea</taxon>
    </lineage>
</organism>
<dbReference type="EMBL" id="SMKQ01000233">
    <property type="protein sequence ID" value="TDD34620.1"/>
    <property type="molecule type" value="Genomic_DNA"/>
</dbReference>
<name>A0A4R4XTR7_9ACTN</name>
<dbReference type="RefSeq" id="WP_132621618.1">
    <property type="nucleotide sequence ID" value="NZ_SMKQ01000233.1"/>
</dbReference>
<reference evidence="1 2" key="1">
    <citation type="submission" date="2019-03" db="EMBL/GenBank/DDBJ databases">
        <title>Draft genome sequences of novel Actinobacteria.</title>
        <authorList>
            <person name="Sahin N."/>
            <person name="Ay H."/>
            <person name="Saygin H."/>
        </authorList>
    </citation>
    <scope>NUCLEOTIDE SEQUENCE [LARGE SCALE GENOMIC DNA]</scope>
    <source>
        <strain evidence="1 2">CH32</strain>
    </source>
</reference>
<evidence type="ECO:0000313" key="1">
    <source>
        <dbReference type="EMBL" id="TDD34620.1"/>
    </source>
</evidence>
<accession>A0A4R4XTR7</accession>
<keyword evidence="2" id="KW-1185">Reference proteome</keyword>
<dbReference type="OrthoDB" id="3435153at2"/>
<evidence type="ECO:0000313" key="2">
    <source>
        <dbReference type="Proteomes" id="UP000295302"/>
    </source>
</evidence>
<sequence>MSMMISPPTSPGARSMLFPVDDALLEEADPAQLAAQPRPVPLAYVGDQYDRDDAFDRYFAPAAARLRHRVAGKWHDTGRRPGVTFAGRVPFSAVSRIYAESVATVLLLPDRYAAAGRPLQGCKVFEAHNTPRAAWGGFGPCLTDAGDCSACPVLNRSRPRLHAFGDRVLVRELERVDGDGRVLRTEYHLMNRPEDGWASRSYAWTLADLALIDGWIYDRPHHDEHSAGFWLRRL</sequence>
<comment type="caution">
    <text evidence="1">The sequence shown here is derived from an EMBL/GenBank/DDBJ whole genome shotgun (WGS) entry which is preliminary data.</text>
</comment>
<protein>
    <submittedName>
        <fullName evidence="1">Uncharacterized protein</fullName>
    </submittedName>
</protein>
<gene>
    <name evidence="1" type="ORF">E1286_40685</name>
</gene>
<dbReference type="Proteomes" id="UP000295302">
    <property type="component" value="Unassembled WGS sequence"/>
</dbReference>